<dbReference type="Gene3D" id="1.20.58.370">
    <property type="entry name" value="MalF N-terminal region-like"/>
    <property type="match status" value="1"/>
</dbReference>
<dbReference type="NCBIfam" id="NF008232">
    <property type="entry name" value="PRK10999.1"/>
    <property type="match status" value="1"/>
</dbReference>
<feature type="transmembrane region" description="Helical" evidence="11">
    <location>
        <begin position="312"/>
        <end position="333"/>
    </location>
</feature>
<dbReference type="GO" id="GO:1990060">
    <property type="term" value="C:maltose transport complex"/>
    <property type="evidence" value="ECO:0007669"/>
    <property type="project" value="TreeGrafter"/>
</dbReference>
<keyword evidence="10 11" id="KW-0472">Membrane</keyword>
<keyword evidence="9 11" id="KW-1133">Transmembrane helix</keyword>
<feature type="transmembrane region" description="Helical" evidence="11">
    <location>
        <begin position="12"/>
        <end position="29"/>
    </location>
</feature>
<sequence length="509" mass="55215">MQSKLARWAGSALGLLLILASIWLITAVYRAGHTGIAITFTVILAASIWLLASPRLYAWRYLYPGVFAALVFVVFPAAYTVSIGFTNYSSTNLLTFDRATQYFLDQTYSAGGDALDMAIYPAGADARVFLTAADGHSWVSDTINLDKPTGKPVELKVSPATAAPAGEKIPIRGVIALQPALKELRISVPDHVSRYQISGFSKVSPAAPLYQQNADGSLKNLQTGDVIKPNIKTGFYETATGDKVAPGFSVKVGLANFVQLFTSSQFRGPLLKIFVWTVCFAAGTVVLTFVVGFLLAVALSWESLKFRGIYRVALFLPYAVPGFISILIFRGLFNENFGEINYVLHAMFGIKPEWFSNPWLARTMLLVVNTWLGYPYIMLLVMGLIKSIPSDLYEASAIHGGGAWTNLSRITLPLIAKPIMPLLLASFAFNFNNFVLISLLTAGGPDFADSLTPAGATDILVSYTYRIAFQDSGQNFGLAAAISTVIFVLVGALSLLNLKLTRVNAPDRK</sequence>
<dbReference type="GO" id="GO:0042956">
    <property type="term" value="P:maltodextrin transmembrane transport"/>
    <property type="evidence" value="ECO:0007669"/>
    <property type="project" value="TreeGrafter"/>
</dbReference>
<dbReference type="Gene3D" id="1.10.3720.10">
    <property type="entry name" value="MetI-like"/>
    <property type="match status" value="1"/>
</dbReference>
<feature type="transmembrane region" description="Helical" evidence="11">
    <location>
        <begin position="273"/>
        <end position="300"/>
    </location>
</feature>
<keyword evidence="8 11" id="KW-0812">Transmembrane</keyword>
<dbReference type="SUPFAM" id="SSF161098">
    <property type="entry name" value="MetI-like"/>
    <property type="match status" value="1"/>
</dbReference>
<accession>A0A840RFQ7</accession>
<gene>
    <name evidence="14" type="ORF">HNQ50_003140</name>
</gene>
<evidence type="ECO:0000313" key="14">
    <source>
        <dbReference type="EMBL" id="MBB5192399.1"/>
    </source>
</evidence>
<dbReference type="InterPro" id="IPR035277">
    <property type="entry name" value="MalF_N"/>
</dbReference>
<evidence type="ECO:0000313" key="15">
    <source>
        <dbReference type="Proteomes" id="UP000543030"/>
    </source>
</evidence>
<dbReference type="Gene3D" id="2.40.430.10">
    <property type="entry name" value="D-maltodextrin-binding protein, MBP"/>
    <property type="match status" value="1"/>
</dbReference>
<evidence type="ECO:0000256" key="2">
    <source>
        <dbReference type="ARBA" id="ARBA00004429"/>
    </source>
</evidence>
<dbReference type="AlphaFoldDB" id="A0A840RFQ7"/>
<dbReference type="SUPFAM" id="SSF160964">
    <property type="entry name" value="MalF N-terminal region-like"/>
    <property type="match status" value="1"/>
</dbReference>
<dbReference type="Proteomes" id="UP000543030">
    <property type="component" value="Unassembled WGS sequence"/>
</dbReference>
<evidence type="ECO:0000259" key="13">
    <source>
        <dbReference type="PROSITE" id="PS50928"/>
    </source>
</evidence>
<dbReference type="CDD" id="cd06261">
    <property type="entry name" value="TM_PBP2"/>
    <property type="match status" value="1"/>
</dbReference>
<evidence type="ECO:0000256" key="1">
    <source>
        <dbReference type="ARBA" id="ARBA00002264"/>
    </source>
</evidence>
<comment type="subcellular location">
    <subcellularLocation>
        <location evidence="2 12">Cell inner membrane</location>
        <topology evidence="2 12">Multi-pass membrane protein</topology>
    </subcellularLocation>
    <subcellularLocation>
        <location evidence="11">Cell membrane</location>
        <topology evidence="11">Multi-pass membrane protein</topology>
    </subcellularLocation>
</comment>
<protein>
    <recommendedName>
        <fullName evidence="12">Maltose/maltodextrin transport system permease protein</fullName>
    </recommendedName>
</protein>
<dbReference type="InterPro" id="IPR000515">
    <property type="entry name" value="MetI-like"/>
</dbReference>
<comment type="function">
    <text evidence="1 12">Part of the ABC transporter complex MalEFGK involved in maltose/maltodextrin import. Probably responsible for the translocation of the substrate across the membrane.</text>
</comment>
<keyword evidence="4 11" id="KW-0813">Transport</keyword>
<feature type="transmembrane region" description="Helical" evidence="11">
    <location>
        <begin position="35"/>
        <end position="52"/>
    </location>
</feature>
<dbReference type="PANTHER" id="PTHR47314">
    <property type="entry name" value="MALTOSE/MALTODEXTRIN TRANSPORT SYSTEM PERMEASE PROTEIN MALF"/>
    <property type="match status" value="1"/>
</dbReference>
<dbReference type="PANTHER" id="PTHR47314:SF1">
    <property type="entry name" value="MALTOSE_MALTODEXTRIN TRANSPORT SYSTEM PERMEASE PROTEIN MALF"/>
    <property type="match status" value="1"/>
</dbReference>
<evidence type="ECO:0000256" key="11">
    <source>
        <dbReference type="RuleBase" id="RU363032"/>
    </source>
</evidence>
<dbReference type="RefSeq" id="WP_184102067.1">
    <property type="nucleotide sequence ID" value="NZ_JACHHN010000006.1"/>
</dbReference>
<name>A0A840RFQ7_9NEIS</name>
<dbReference type="InterPro" id="IPR047103">
    <property type="entry name" value="MalF_P2_sf"/>
</dbReference>
<evidence type="ECO:0000256" key="8">
    <source>
        <dbReference type="ARBA" id="ARBA00022692"/>
    </source>
</evidence>
<evidence type="ECO:0000256" key="6">
    <source>
        <dbReference type="ARBA" id="ARBA00022519"/>
    </source>
</evidence>
<dbReference type="InterPro" id="IPR035906">
    <property type="entry name" value="MetI-like_sf"/>
</dbReference>
<organism evidence="14 15">
    <name type="scientific">Silvimonas terrae</name>
    <dbReference type="NCBI Taxonomy" id="300266"/>
    <lineage>
        <taxon>Bacteria</taxon>
        <taxon>Pseudomonadati</taxon>
        <taxon>Pseudomonadota</taxon>
        <taxon>Betaproteobacteria</taxon>
        <taxon>Neisseriales</taxon>
        <taxon>Chitinibacteraceae</taxon>
        <taxon>Silvimonas</taxon>
    </lineage>
</organism>
<comment type="caution">
    <text evidence="14">The sequence shown here is derived from an EMBL/GenBank/DDBJ whole genome shotgun (WGS) entry which is preliminary data.</text>
</comment>
<dbReference type="EMBL" id="JACHHN010000006">
    <property type="protein sequence ID" value="MBB5192399.1"/>
    <property type="molecule type" value="Genomic_DNA"/>
</dbReference>
<evidence type="ECO:0000256" key="3">
    <source>
        <dbReference type="ARBA" id="ARBA00009047"/>
    </source>
</evidence>
<keyword evidence="15" id="KW-1185">Reference proteome</keyword>
<comment type="subunit">
    <text evidence="12">The complex is composed of two ATP-binding proteins (MalK), two transmembrane proteins (MalG and MalF) and a solute-binding protein (MalE).</text>
</comment>
<feature type="transmembrane region" description="Helical" evidence="11">
    <location>
        <begin position="61"/>
        <end position="85"/>
    </location>
</feature>
<dbReference type="GO" id="GO:0015423">
    <property type="term" value="F:ABC-type maltose transporter activity"/>
    <property type="evidence" value="ECO:0007669"/>
    <property type="project" value="TreeGrafter"/>
</dbReference>
<dbReference type="Gene3D" id="3.10.650.10">
    <property type="entry name" value="MalF N-terminal region-like"/>
    <property type="match status" value="1"/>
</dbReference>
<feature type="domain" description="ABC transmembrane type-1" evidence="13">
    <location>
        <begin position="274"/>
        <end position="497"/>
    </location>
</feature>
<evidence type="ECO:0000256" key="10">
    <source>
        <dbReference type="ARBA" id="ARBA00023136"/>
    </source>
</evidence>
<reference evidence="14 15" key="1">
    <citation type="submission" date="2020-08" db="EMBL/GenBank/DDBJ databases">
        <title>Genomic Encyclopedia of Type Strains, Phase IV (KMG-IV): sequencing the most valuable type-strain genomes for metagenomic binning, comparative biology and taxonomic classification.</title>
        <authorList>
            <person name="Goeker M."/>
        </authorList>
    </citation>
    <scope>NUCLEOTIDE SEQUENCE [LARGE SCALE GENOMIC DNA]</scope>
    <source>
        <strain evidence="14 15">DSM 18233</strain>
    </source>
</reference>
<evidence type="ECO:0000256" key="12">
    <source>
        <dbReference type="RuleBase" id="RU367050"/>
    </source>
</evidence>
<evidence type="ECO:0000256" key="4">
    <source>
        <dbReference type="ARBA" id="ARBA00022448"/>
    </source>
</evidence>
<feature type="transmembrane region" description="Helical" evidence="11">
    <location>
        <begin position="364"/>
        <end position="385"/>
    </location>
</feature>
<keyword evidence="5" id="KW-1003">Cell membrane</keyword>
<feature type="transmembrane region" description="Helical" evidence="11">
    <location>
        <begin position="476"/>
        <end position="498"/>
    </location>
</feature>
<evidence type="ECO:0000256" key="5">
    <source>
        <dbReference type="ARBA" id="ARBA00022475"/>
    </source>
</evidence>
<proteinExistence type="inferred from homology"/>
<dbReference type="Pfam" id="PF00528">
    <property type="entry name" value="BPD_transp_1"/>
    <property type="match status" value="1"/>
</dbReference>
<feature type="transmembrane region" description="Helical" evidence="11">
    <location>
        <begin position="419"/>
        <end position="442"/>
    </location>
</feature>
<evidence type="ECO:0000256" key="7">
    <source>
        <dbReference type="ARBA" id="ARBA00022597"/>
    </source>
</evidence>
<dbReference type="InterPro" id="IPR029345">
    <property type="entry name" value="MalF_P2"/>
</dbReference>
<comment type="similarity">
    <text evidence="3 12">Belongs to the binding-protein-dependent transport system permease family. MalFG subfamily.</text>
</comment>
<dbReference type="Pfam" id="PF14785">
    <property type="entry name" value="MalF_P2"/>
    <property type="match status" value="1"/>
</dbReference>
<dbReference type="PROSITE" id="PS50928">
    <property type="entry name" value="ABC_TM1"/>
    <property type="match status" value="1"/>
</dbReference>
<keyword evidence="6 12" id="KW-0997">Cell inner membrane</keyword>
<keyword evidence="7 12" id="KW-0762">Sugar transport</keyword>
<evidence type="ECO:0000256" key="9">
    <source>
        <dbReference type="ARBA" id="ARBA00022989"/>
    </source>
</evidence>